<feature type="domain" description="PKD" evidence="1">
    <location>
        <begin position="603"/>
        <end position="657"/>
    </location>
</feature>
<gene>
    <name evidence="2" type="ORF">D0T11_09805</name>
</gene>
<dbReference type="PROSITE" id="PS50093">
    <property type="entry name" value="PKD"/>
    <property type="match status" value="1"/>
</dbReference>
<evidence type="ECO:0000259" key="1">
    <source>
        <dbReference type="PROSITE" id="PS50093"/>
    </source>
</evidence>
<dbReference type="NCBIfam" id="TIGR04131">
    <property type="entry name" value="Bac_Flav_CTERM"/>
    <property type="match status" value="1"/>
</dbReference>
<evidence type="ECO:0000313" key="2">
    <source>
        <dbReference type="EMBL" id="RIY10486.1"/>
    </source>
</evidence>
<dbReference type="InterPro" id="IPR035986">
    <property type="entry name" value="PKD_dom_sf"/>
</dbReference>
<protein>
    <submittedName>
        <fullName evidence="2">Gliding motility-associated C-terminal domain-containing protein</fullName>
    </submittedName>
</protein>
<proteinExistence type="predicted"/>
<organism evidence="2 3">
    <name type="scientific">Hymenobacter rubripertinctus</name>
    <dbReference type="NCBI Taxonomy" id="2029981"/>
    <lineage>
        <taxon>Bacteria</taxon>
        <taxon>Pseudomonadati</taxon>
        <taxon>Bacteroidota</taxon>
        <taxon>Cytophagia</taxon>
        <taxon>Cytophagales</taxon>
        <taxon>Hymenobacteraceae</taxon>
        <taxon>Hymenobacter</taxon>
    </lineage>
</organism>
<dbReference type="InterPro" id="IPR000601">
    <property type="entry name" value="PKD_dom"/>
</dbReference>
<dbReference type="Pfam" id="PF22352">
    <property type="entry name" value="K319L-like_PKD"/>
    <property type="match status" value="1"/>
</dbReference>
<dbReference type="SMART" id="SM00089">
    <property type="entry name" value="PKD"/>
    <property type="match status" value="2"/>
</dbReference>
<dbReference type="Gene3D" id="2.60.40.10">
    <property type="entry name" value="Immunoglobulins"/>
    <property type="match status" value="7"/>
</dbReference>
<dbReference type="InterPro" id="IPR026341">
    <property type="entry name" value="T9SS_type_B"/>
</dbReference>
<sequence>MFWLALLAGARPAAATHLLGGEMNYKYLDANGPASAPFRYQVTVLVYLNKEAGSVAPDGRPSVDISFYNKSQSGARIMVVTVPRTSFAEVTPPSPVSCTLPNSQPPRVTLAKYVTIVNLPLSFDGYYAVYTDLARNVDVTNLQNPGNTNLTLYTDMAPPLLPNTSPVFSDTAVAVICQGDTSFILNNAYDADGDRLIYSFGTPYQGQAPFGNFTPPPPSVVYASGYSATQPFGPGSYAALNASTGLSQYAAPMQGKYVVAVDVKEYRTINGREVLVGTTRRDIQLVSRPCQANQPPVFTPPSVAVKNYTVEEGRPLSFSVTGTDPEGKSLTMKVSSPLLDGTGPFDFSVNGSQGTVPVNNPIGSVSVTATASVTGQFQFNSHCGDARATPYDVVVTVTDNTCGSKSVSDVFRITVTRAAGPTGIVGDSTVCDRGQVRTYTATGPAANTYRWTVRGGTIQGPATAGSIQVLWGNSALGTVTLRGVSAVGCPSDSVSRSITFDQGTLNVTPNVSICAGASTTLTASGGQTYTWTGGGQTFTGASITVSPTQTTTYTVTTTGTTCVLTRQVTVSVNAAGIANAGANRTVCVGETTMLGAAALTGYTYQWSPATGLSSATAAQPVFTAATPGTYTFTLVATAPGNCTATNTVTVTVNPAAVANAGANQALCSGSAVTLGSAALTGYTYQWSPATGLSSATSAQPTLTLANTTNAPITATYTLTATTVQGCAATSTVTVTVNPAAVANAGANQALCSGSAVTLGSAALTGYTYQWSPATGLSSSTTAQPTLTLANTTNAPITATYTLTATTAQGCAATSTVTVTVNPAAVANAGASRAICSGETTMLGAAALAGYIYQWSPATGLSSSTTAQPTLTLANTTNAPITATYTLTATTVQGCAATSTVTVTVNPAAVANAGASRAICSGETTTLGAAALTGYTYQWSPATGLSSPTAAQPVVNRVNSGPTPITYTYTLTVTTAQGCAATSTVAVTINPAAVANAGADAALCDGQQRTIGSAALTGYTYQWSPATGLSSSTAAQPVFTGRNTTATPLTLTYVLTATTAQGCAATSTVRLTVNPRPAPDSIRGSVSVCPTVQGVAYSILNPTNTAYQWQVTGGTIASGQGTPAITVNWGAATPNASVRAFQFNSFGCSSDTIALPVRVNQQLATARPTGPLRVCLADGPFTYQTPYTNGSVYGWQIVGGTQISSTQSSVQIRFTQPGIAKLVVTESSNPAGGVCRGQSDTLYVTVLPSPATTLAVAGPDRVCANSGNLTFTLPGAANSAYLFTLNGATVTGTGTTVTLPVPPVSATPYTLTIRETNASGCAGPLYTKTFLVVPALAIAGPASYCPETRTGLRFTVPTYTGSQLQWTAPGATITAGQGTNTVTLDVPAGTTTVTLSVADANPAVRSCAATFTLRPDNAAVALSTASVEAASQDRSITLALAVPNNTGNGNRVQILRRDAGSTAAYVAVGNVANTAATFTDTGVDADARAYQYRLDLTNACGTVLSSQEHTTILTKAAATESSDTRLPGQVKVSWTAYQGFAVKEYRISRVADNGTAELVATVSGTTLSLEQTSSTAGFSQCFRVQAVSTDATARAAFSNDACVSFDNKLGFYNIITPNGDGKNDFLVIDNVQLYPSNTLTVYSRWGKQLYETRNYRNTFGGEGCSPGMYYYLFKLDNGTSYKGWFEITR</sequence>
<dbReference type="InterPro" id="IPR013783">
    <property type="entry name" value="Ig-like_fold"/>
</dbReference>
<keyword evidence="3" id="KW-1185">Reference proteome</keyword>
<dbReference type="InterPro" id="IPR022409">
    <property type="entry name" value="PKD/Chitinase_dom"/>
</dbReference>
<reference evidence="2 3" key="2">
    <citation type="submission" date="2019-01" db="EMBL/GenBank/DDBJ databases">
        <title>Hymenobacter humicola sp. nov., isolated from soils in Antarctica.</title>
        <authorList>
            <person name="Sedlacek I."/>
            <person name="Holochova P."/>
            <person name="Kralova S."/>
            <person name="Pantucek R."/>
            <person name="Stankova E."/>
            <person name="Vrbovska V."/>
            <person name="Kristofova L."/>
            <person name="Svec P."/>
            <person name="Busse H.-J."/>
        </authorList>
    </citation>
    <scope>NUCLEOTIDE SEQUENCE [LARGE SCALE GENOMIC DNA]</scope>
    <source>
        <strain evidence="2 3">CCM 8852</strain>
    </source>
</reference>
<comment type="caution">
    <text evidence="2">The sequence shown here is derived from an EMBL/GenBank/DDBJ whole genome shotgun (WGS) entry which is preliminary data.</text>
</comment>
<evidence type="ECO:0000313" key="3">
    <source>
        <dbReference type="Proteomes" id="UP000284250"/>
    </source>
</evidence>
<dbReference type="SUPFAM" id="SSF49299">
    <property type="entry name" value="PKD domain"/>
    <property type="match status" value="1"/>
</dbReference>
<name>A0A418QZ76_9BACT</name>
<reference evidence="2 3" key="1">
    <citation type="submission" date="2018-09" db="EMBL/GenBank/DDBJ databases">
        <authorList>
            <person name="Zeman M."/>
            <person name="Pardy F."/>
        </authorList>
    </citation>
    <scope>NUCLEOTIDE SEQUENCE [LARGE SCALE GENOMIC DNA]</scope>
    <source>
        <strain evidence="2 3">CCM 8852</strain>
    </source>
</reference>
<dbReference type="Pfam" id="PF19408">
    <property type="entry name" value="PKD_6"/>
    <property type="match status" value="3"/>
</dbReference>
<dbReference type="EMBL" id="QYCN01000012">
    <property type="protein sequence ID" value="RIY10486.1"/>
    <property type="molecule type" value="Genomic_DNA"/>
</dbReference>
<accession>A0A418QZ76</accession>
<dbReference type="Pfam" id="PF13585">
    <property type="entry name" value="CHU_C"/>
    <property type="match status" value="1"/>
</dbReference>
<dbReference type="InterPro" id="IPR045829">
    <property type="entry name" value="PKD_6"/>
</dbReference>
<dbReference type="Proteomes" id="UP000284250">
    <property type="component" value="Unassembled WGS sequence"/>
</dbReference>